<feature type="active site" description="Proton donor" evidence="6">
    <location>
        <position position="550"/>
    </location>
</feature>
<keyword evidence="10" id="KW-1185">Reference proteome</keyword>
<comment type="similarity">
    <text evidence="2">Belongs to the GMC oxidoreductase family.</text>
</comment>
<gene>
    <name evidence="9" type="ORF">FA09DRAFT_241700</name>
</gene>
<proteinExistence type="inferred from homology"/>
<dbReference type="PROSITE" id="PS00624">
    <property type="entry name" value="GMC_OXRED_2"/>
    <property type="match status" value="1"/>
</dbReference>
<evidence type="ECO:0000259" key="8">
    <source>
        <dbReference type="PROSITE" id="PS00624"/>
    </source>
</evidence>
<keyword evidence="3" id="KW-0285">Flavoprotein</keyword>
<dbReference type="SUPFAM" id="SSF51905">
    <property type="entry name" value="FAD/NAD(P)-binding domain"/>
    <property type="match status" value="1"/>
</dbReference>
<dbReference type="PIRSF" id="PIRSF000137">
    <property type="entry name" value="Alcohol_oxidase"/>
    <property type="match status" value="1"/>
</dbReference>
<dbReference type="Proteomes" id="UP000245946">
    <property type="component" value="Unassembled WGS sequence"/>
</dbReference>
<evidence type="ECO:0000313" key="10">
    <source>
        <dbReference type="Proteomes" id="UP000245946"/>
    </source>
</evidence>
<feature type="domain" description="Glucose-methanol-choline oxidoreductase N-terminal" evidence="8">
    <location>
        <begin position="322"/>
        <end position="336"/>
    </location>
</feature>
<feature type="chain" id="PRO_5016378603" evidence="7">
    <location>
        <begin position="18"/>
        <end position="613"/>
    </location>
</feature>
<dbReference type="PANTHER" id="PTHR11552:SF201">
    <property type="entry name" value="GLUCOSE-METHANOL-CHOLINE OXIDOREDUCTASE N-TERMINAL DOMAIN-CONTAINING PROTEIN"/>
    <property type="match status" value="1"/>
</dbReference>
<keyword evidence="7" id="KW-0732">Signal</keyword>
<evidence type="ECO:0000256" key="1">
    <source>
        <dbReference type="ARBA" id="ARBA00001974"/>
    </source>
</evidence>
<protein>
    <submittedName>
        <fullName evidence="9">Alcohol oxidase</fullName>
    </submittedName>
</protein>
<evidence type="ECO:0000256" key="4">
    <source>
        <dbReference type="ARBA" id="ARBA00022827"/>
    </source>
</evidence>
<reference evidence="9 10" key="1">
    <citation type="journal article" date="2018" name="Mol. Biol. Evol.">
        <title>Broad Genomic Sampling Reveals a Smut Pathogenic Ancestry of the Fungal Clade Ustilaginomycotina.</title>
        <authorList>
            <person name="Kijpornyongpan T."/>
            <person name="Mondo S.J."/>
            <person name="Barry K."/>
            <person name="Sandor L."/>
            <person name="Lee J."/>
            <person name="Lipzen A."/>
            <person name="Pangilinan J."/>
            <person name="LaButti K."/>
            <person name="Hainaut M."/>
            <person name="Henrissat B."/>
            <person name="Grigoriev I.V."/>
            <person name="Spatafora J.W."/>
            <person name="Aime M.C."/>
        </authorList>
    </citation>
    <scope>NUCLEOTIDE SEQUENCE [LARGE SCALE GENOMIC DNA]</scope>
    <source>
        <strain evidence="9 10">MCA 4186</strain>
    </source>
</reference>
<comment type="cofactor">
    <cofactor evidence="1">
        <name>FAD</name>
        <dbReference type="ChEBI" id="CHEBI:57692"/>
    </cofactor>
</comment>
<dbReference type="Pfam" id="PF05199">
    <property type="entry name" value="GMC_oxred_C"/>
    <property type="match status" value="1"/>
</dbReference>
<dbReference type="PANTHER" id="PTHR11552">
    <property type="entry name" value="GLUCOSE-METHANOL-CHOLINE GMC OXIDOREDUCTASE"/>
    <property type="match status" value="1"/>
</dbReference>
<dbReference type="InterPro" id="IPR007867">
    <property type="entry name" value="GMC_OxRtase_C"/>
</dbReference>
<dbReference type="GO" id="GO:0016614">
    <property type="term" value="F:oxidoreductase activity, acting on CH-OH group of donors"/>
    <property type="evidence" value="ECO:0007669"/>
    <property type="project" value="InterPro"/>
</dbReference>
<dbReference type="InterPro" id="IPR036188">
    <property type="entry name" value="FAD/NAD-bd_sf"/>
</dbReference>
<dbReference type="InterPro" id="IPR027424">
    <property type="entry name" value="Glucose_Oxidase_domain_2"/>
</dbReference>
<dbReference type="SUPFAM" id="SSF54373">
    <property type="entry name" value="FAD-linked reductases, C-terminal domain"/>
    <property type="match status" value="1"/>
</dbReference>
<dbReference type="AlphaFoldDB" id="A0A316ZCQ1"/>
<evidence type="ECO:0000313" key="9">
    <source>
        <dbReference type="EMBL" id="PWN99096.1"/>
    </source>
</evidence>
<dbReference type="RefSeq" id="XP_025599375.1">
    <property type="nucleotide sequence ID" value="XM_025739642.1"/>
</dbReference>
<evidence type="ECO:0000256" key="6">
    <source>
        <dbReference type="PIRSR" id="PIRSR000137-1"/>
    </source>
</evidence>
<keyword evidence="4" id="KW-0274">FAD</keyword>
<name>A0A316ZCQ1_9BASI</name>
<evidence type="ECO:0000256" key="7">
    <source>
        <dbReference type="SAM" id="SignalP"/>
    </source>
</evidence>
<feature type="signal peptide" evidence="7">
    <location>
        <begin position="1"/>
        <end position="17"/>
    </location>
</feature>
<dbReference type="Gene3D" id="3.50.50.60">
    <property type="entry name" value="FAD/NAD(P)-binding domain"/>
    <property type="match status" value="1"/>
</dbReference>
<dbReference type="Pfam" id="PF00732">
    <property type="entry name" value="GMC_oxred_N"/>
    <property type="match status" value="1"/>
</dbReference>
<feature type="active site" description="Proton acceptor" evidence="6">
    <location>
        <position position="593"/>
    </location>
</feature>
<evidence type="ECO:0000256" key="2">
    <source>
        <dbReference type="ARBA" id="ARBA00010790"/>
    </source>
</evidence>
<evidence type="ECO:0000256" key="5">
    <source>
        <dbReference type="ARBA" id="ARBA00023002"/>
    </source>
</evidence>
<sequence>MRTAVLFASLAPLAALALPVTSPADVLWQRASSSVTSDGSALQGRSFDYVVVGCGLGGMVTAARLSEDGASVLCIEAGDDIRNDPDVTNVARYSDVVGSSKNWKYQTVAQPQANGRQLQVSAGRGLGGSTSINGGALTRSAAGQLDALQELGNDGWNWDSVLEAMKKSEKFHAPDSSQASAGAAWNSSVHGVDGPLDISFPDTMYRGEPPKKFVAAVTSALGVELVNDLGNGEQPAVAWTPNTIKPYSGDAQTRVSSATAYLSPIEYDRENLVVLTGHRAAAIAWASDSGDVKRAESVSILSSADAEPFSVTVTKEVVLAAGAIRTPLLLEASGVGDSSVLSKIGVTQQIDLPAVGRNLVEQTMDSVGGSSAGDADGSGPSATIAFVGIGSLFSNASDVRSSVESQLDGWAQQAVDAGAHSSKAGLLKQYQKQVKGIFDGGWGVFELFSDIGYPAPFGIDSWALLPFSRGSVHSTSASPFADPELDPRYFTIPFDMDVQVAGLRAARRVLQAMGVDEQIPGFDTIPDGSNHGRYSRWEDWVRDGFSSVAHPIGTAAMMPREDGGVVDEQLRVYSTSNVRVIDASVLPMQQSTHLSSVLYGIAERGAELIKAAN</sequence>
<dbReference type="InterPro" id="IPR012132">
    <property type="entry name" value="GMC_OxRdtase"/>
</dbReference>
<dbReference type="STRING" id="58919.A0A316ZCQ1"/>
<organism evidence="9 10">
    <name type="scientific">Tilletiopsis washingtonensis</name>
    <dbReference type="NCBI Taxonomy" id="58919"/>
    <lineage>
        <taxon>Eukaryota</taxon>
        <taxon>Fungi</taxon>
        <taxon>Dikarya</taxon>
        <taxon>Basidiomycota</taxon>
        <taxon>Ustilaginomycotina</taxon>
        <taxon>Exobasidiomycetes</taxon>
        <taxon>Entylomatales</taxon>
        <taxon>Entylomatales incertae sedis</taxon>
        <taxon>Tilletiopsis</taxon>
    </lineage>
</organism>
<dbReference type="GeneID" id="37267188"/>
<dbReference type="GO" id="GO:0050660">
    <property type="term" value="F:flavin adenine dinucleotide binding"/>
    <property type="evidence" value="ECO:0007669"/>
    <property type="project" value="InterPro"/>
</dbReference>
<dbReference type="Gene3D" id="4.10.450.10">
    <property type="entry name" value="Glucose Oxidase, domain 2"/>
    <property type="match status" value="1"/>
</dbReference>
<dbReference type="OrthoDB" id="269227at2759"/>
<dbReference type="EMBL" id="KZ819289">
    <property type="protein sequence ID" value="PWN99096.1"/>
    <property type="molecule type" value="Genomic_DNA"/>
</dbReference>
<accession>A0A316ZCQ1</accession>
<keyword evidence="5" id="KW-0560">Oxidoreductase</keyword>
<evidence type="ECO:0000256" key="3">
    <source>
        <dbReference type="ARBA" id="ARBA00022630"/>
    </source>
</evidence>
<dbReference type="InterPro" id="IPR000172">
    <property type="entry name" value="GMC_OxRdtase_N"/>
</dbReference>
<dbReference type="Gene3D" id="3.30.560.10">
    <property type="entry name" value="Glucose Oxidase, domain 3"/>
    <property type="match status" value="1"/>
</dbReference>